<accession>A0ABS3RPR0</accession>
<dbReference type="EMBL" id="JAGEPF010000008">
    <property type="protein sequence ID" value="MBO2458731.1"/>
    <property type="molecule type" value="Genomic_DNA"/>
</dbReference>
<dbReference type="Proteomes" id="UP000680206">
    <property type="component" value="Unassembled WGS sequence"/>
</dbReference>
<sequence length="92" mass="10410">MSVAVRMDGWRCVKFYRDDRFPFAEPLLWIYASGVAEDVGVVVGVRAVPGTGWAYCEALRGRSRFLFPCGDVNAAAERVGRLLRHRMFPATW</sequence>
<comment type="caution">
    <text evidence="1">The sequence shown here is derived from an EMBL/GenBank/DDBJ whole genome shotgun (WGS) entry which is preliminary data.</text>
</comment>
<evidence type="ECO:0000313" key="1">
    <source>
        <dbReference type="EMBL" id="MBO2458731.1"/>
    </source>
</evidence>
<name>A0ABS3RPR0_9ACTN</name>
<keyword evidence="2" id="KW-1185">Reference proteome</keyword>
<organism evidence="1 2">
    <name type="scientific">Actinomadura violacea</name>
    <dbReference type="NCBI Taxonomy" id="2819934"/>
    <lineage>
        <taxon>Bacteria</taxon>
        <taxon>Bacillati</taxon>
        <taxon>Actinomycetota</taxon>
        <taxon>Actinomycetes</taxon>
        <taxon>Streptosporangiales</taxon>
        <taxon>Thermomonosporaceae</taxon>
        <taxon>Actinomadura</taxon>
    </lineage>
</organism>
<evidence type="ECO:0000313" key="2">
    <source>
        <dbReference type="Proteomes" id="UP000680206"/>
    </source>
</evidence>
<reference evidence="1 2" key="1">
    <citation type="submission" date="2021-03" db="EMBL/GenBank/DDBJ databases">
        <title>Actinomadura violae sp. nov., isolated from lichen in Thailand.</title>
        <authorList>
            <person name="Kanchanasin P."/>
            <person name="Saeng-In P."/>
            <person name="Phongsopitanun W."/>
            <person name="Yuki M."/>
            <person name="Kudo T."/>
            <person name="Ohkuma M."/>
            <person name="Tanasupawat S."/>
        </authorList>
    </citation>
    <scope>NUCLEOTIDE SEQUENCE [LARGE SCALE GENOMIC DNA]</scope>
    <source>
        <strain evidence="1 2">LCR2-06</strain>
    </source>
</reference>
<protein>
    <submittedName>
        <fullName evidence="1">Uncharacterized protein</fullName>
    </submittedName>
</protein>
<gene>
    <name evidence="1" type="ORF">J4709_14225</name>
</gene>
<proteinExistence type="predicted"/>